<dbReference type="Gene3D" id="3.30.700.10">
    <property type="entry name" value="Glycoprotein, Type 4 Pilin"/>
    <property type="match status" value="1"/>
</dbReference>
<sequence>MRVHKIERHADMVTPARPALRAMLKRQPGFTLIELMVTVAIIGILAAIAYPSYTQYVFRANRAEARAILLENVQFLERNYTTANRYNQTSTGAIIVLPYPASPKAGIAKYIITPTSSTVAGQDFTLSAVPTGVMANDTCGTYTLTDAGIQGNSLGTIAECWRK</sequence>
<keyword evidence="1" id="KW-0812">Transmembrane</keyword>
<dbReference type="RefSeq" id="WP_275584249.1">
    <property type="nucleotide sequence ID" value="NZ_OU912926.1"/>
</dbReference>
<protein>
    <submittedName>
        <fullName evidence="2">Type IV pilus biogenesis protein PilE</fullName>
    </submittedName>
</protein>
<name>A0ABN8AHF3_9PROT</name>
<evidence type="ECO:0000313" key="3">
    <source>
        <dbReference type="Proteomes" id="UP000839052"/>
    </source>
</evidence>
<keyword evidence="1" id="KW-1133">Transmembrane helix</keyword>
<accession>A0ABN8AHF3</accession>
<organism evidence="2 3">
    <name type="scientific">Candidatus Nitrotoga arctica</name>
    <dbReference type="NCBI Taxonomy" id="453162"/>
    <lineage>
        <taxon>Bacteria</taxon>
        <taxon>Pseudomonadati</taxon>
        <taxon>Pseudomonadota</taxon>
        <taxon>Betaproteobacteria</taxon>
        <taxon>Nitrosomonadales</taxon>
        <taxon>Gallionellaceae</taxon>
        <taxon>Candidatus Nitrotoga</taxon>
    </lineage>
</organism>
<dbReference type="PANTHER" id="PTHR30093:SF47">
    <property type="entry name" value="TYPE IV PILUS NON-CORE MINOR PILIN PILE"/>
    <property type="match status" value="1"/>
</dbReference>
<dbReference type="PANTHER" id="PTHR30093">
    <property type="entry name" value="GENERAL SECRETION PATHWAY PROTEIN G"/>
    <property type="match status" value="1"/>
</dbReference>
<feature type="transmembrane region" description="Helical" evidence="1">
    <location>
        <begin position="30"/>
        <end position="53"/>
    </location>
</feature>
<dbReference type="EMBL" id="OU912926">
    <property type="protein sequence ID" value="CAG9932146.1"/>
    <property type="molecule type" value="Genomic_DNA"/>
</dbReference>
<dbReference type="InterPro" id="IPR012902">
    <property type="entry name" value="N_methyl_site"/>
</dbReference>
<reference evidence="2 3" key="1">
    <citation type="submission" date="2021-10" db="EMBL/GenBank/DDBJ databases">
        <authorList>
            <person name="Koch H."/>
        </authorList>
    </citation>
    <scope>NUCLEOTIDE SEQUENCE [LARGE SCALE GENOMIC DNA]</scope>
    <source>
        <strain evidence="2">6680</strain>
    </source>
</reference>
<dbReference type="SUPFAM" id="SSF54523">
    <property type="entry name" value="Pili subunits"/>
    <property type="match status" value="1"/>
</dbReference>
<dbReference type="NCBIfam" id="TIGR02532">
    <property type="entry name" value="IV_pilin_GFxxxE"/>
    <property type="match status" value="1"/>
</dbReference>
<dbReference type="InterPro" id="IPR031982">
    <property type="entry name" value="PilE-like"/>
</dbReference>
<dbReference type="Proteomes" id="UP000839052">
    <property type="component" value="Chromosome"/>
</dbReference>
<dbReference type="Pfam" id="PF07963">
    <property type="entry name" value="N_methyl"/>
    <property type="match status" value="1"/>
</dbReference>
<evidence type="ECO:0000313" key="2">
    <source>
        <dbReference type="EMBL" id="CAG9932146.1"/>
    </source>
</evidence>
<evidence type="ECO:0000256" key="1">
    <source>
        <dbReference type="SAM" id="Phobius"/>
    </source>
</evidence>
<keyword evidence="3" id="KW-1185">Reference proteome</keyword>
<dbReference type="Pfam" id="PF16732">
    <property type="entry name" value="ComP_DUS"/>
    <property type="match status" value="1"/>
</dbReference>
<keyword evidence="1" id="KW-0472">Membrane</keyword>
<gene>
    <name evidence="2" type="ORF">NTG6680_0893</name>
</gene>
<dbReference type="InterPro" id="IPR045584">
    <property type="entry name" value="Pilin-like"/>
</dbReference>
<proteinExistence type="predicted"/>